<sequence>MRWLKSSFLPCFFRYALNRQSIGYKTMHKANPKGIIRIGVKKAVQIAFPKTSTKPSSGMSKIVQKKE</sequence>
<name>A0A2P8QYP8_9BACT</name>
<evidence type="ECO:0000313" key="1">
    <source>
        <dbReference type="EMBL" id="PSM51372.1"/>
    </source>
</evidence>
<dbReference type="Proteomes" id="UP000240535">
    <property type="component" value="Unassembled WGS sequence"/>
</dbReference>
<dbReference type="EMBL" id="PDHH01000008">
    <property type="protein sequence ID" value="PSM51372.1"/>
    <property type="molecule type" value="Genomic_DNA"/>
</dbReference>
<reference evidence="2" key="1">
    <citation type="submission" date="2017-10" db="EMBL/GenBank/DDBJ databases">
        <title>Campylobacter species from seals.</title>
        <authorList>
            <person name="Gilbert M.J."/>
            <person name="Zomer A.L."/>
            <person name="Timmerman A.J."/>
            <person name="Duim B."/>
            <person name="Wagenaar J.A."/>
        </authorList>
    </citation>
    <scope>NUCLEOTIDE SEQUENCE [LARGE SCALE GENOMIC DNA]</scope>
    <source>
        <strain evidence="2">17S00004-5</strain>
    </source>
</reference>
<gene>
    <name evidence="1" type="ORF">CQ405_08255</name>
</gene>
<protein>
    <submittedName>
        <fullName evidence="1">Uncharacterized protein</fullName>
    </submittedName>
</protein>
<dbReference type="AlphaFoldDB" id="A0A2P8QYP8"/>
<comment type="caution">
    <text evidence="1">The sequence shown here is derived from an EMBL/GenBank/DDBJ whole genome shotgun (WGS) entry which is preliminary data.</text>
</comment>
<evidence type="ECO:0000313" key="2">
    <source>
        <dbReference type="Proteomes" id="UP000240535"/>
    </source>
</evidence>
<dbReference type="RefSeq" id="WP_106872583.1">
    <property type="nucleotide sequence ID" value="NZ_CP053841.1"/>
</dbReference>
<accession>A0A2P8QYP8</accession>
<organism evidence="1 2">
    <name type="scientific">Campylobacter blaseri</name>
    <dbReference type="NCBI Taxonomy" id="2042961"/>
    <lineage>
        <taxon>Bacteria</taxon>
        <taxon>Pseudomonadati</taxon>
        <taxon>Campylobacterota</taxon>
        <taxon>Epsilonproteobacteria</taxon>
        <taxon>Campylobacterales</taxon>
        <taxon>Campylobacteraceae</taxon>
        <taxon>Campylobacter</taxon>
    </lineage>
</organism>
<keyword evidence="2" id="KW-1185">Reference proteome</keyword>
<proteinExistence type="predicted"/>